<dbReference type="SUPFAM" id="SSF53474">
    <property type="entry name" value="alpha/beta-Hydrolases"/>
    <property type="match status" value="1"/>
</dbReference>
<dbReference type="OrthoDB" id="9814760at2"/>
<keyword evidence="2" id="KW-0442">Lipid degradation</keyword>
<dbReference type="PANTHER" id="PTHR10272">
    <property type="entry name" value="PLATELET-ACTIVATING FACTOR ACETYLHYDROLASE"/>
    <property type="match status" value="1"/>
</dbReference>
<keyword evidence="6" id="KW-1185">Reference proteome</keyword>
<keyword evidence="4" id="KW-0812">Transmembrane</keyword>
<dbReference type="AlphaFoldDB" id="A0A3S1BNX5"/>
<keyword evidence="4" id="KW-1133">Transmembrane helix</keyword>
<feature type="transmembrane region" description="Helical" evidence="4">
    <location>
        <begin position="57"/>
        <end position="76"/>
    </location>
</feature>
<keyword evidence="1 5" id="KW-0378">Hydrolase</keyword>
<accession>A0A3S1BNX5</accession>
<feature type="transmembrane region" description="Helical" evidence="4">
    <location>
        <begin position="34"/>
        <end position="51"/>
    </location>
</feature>
<dbReference type="PANTHER" id="PTHR10272:SF0">
    <property type="entry name" value="PLATELET-ACTIVATING FACTOR ACETYLHYDROLASE"/>
    <property type="match status" value="1"/>
</dbReference>
<organism evidence="5 6">
    <name type="scientific">Paenibacillus anaericanus</name>
    <dbReference type="NCBI Taxonomy" id="170367"/>
    <lineage>
        <taxon>Bacteria</taxon>
        <taxon>Bacillati</taxon>
        <taxon>Bacillota</taxon>
        <taxon>Bacilli</taxon>
        <taxon>Bacillales</taxon>
        <taxon>Paenibacillaceae</taxon>
        <taxon>Paenibacillus</taxon>
    </lineage>
</organism>
<feature type="transmembrane region" description="Helical" evidence="4">
    <location>
        <begin position="6"/>
        <end position="22"/>
    </location>
</feature>
<sequence length="441" mass="49467">MGTIVFILAALIEITLAVYCIATKSNQKRTRSWIRIGTFATFFFFTLISVIEWSFQWKLLAATLLIWAIIGVVSLIRKKEEKKEPKRVGIIFKALAMLLILIIAMAPALMFPQYEPPQMTGSYEVATAVYTYTDDSRIETFNNSGQNRKVTAQFWYPADKDGTYPLVVFSHGAFGIKDSNTSTYMELASHGYVVASLDHPHHSMYTVDTEGKFTMVDTSFIQEVIDVNKGIYDEETVFELTHKWLEVRTQDMNFVLDTIIENTKNTDSDEVYQLIDTNKIGLMGHSLGGAASAQVGRDRDDVRAVINLDGDLLGENVDFRGGKYVINDKIYPLPILNIYTDDMMKLFAAAHDAGYIDANTLILDTAPKAFMVNIKGTNHMSLTDLPLFSPMLVSMISNSVSMGGGVEADKYYIIETMNTLVLEFFDCYLKGEGDFDSEGTY</sequence>
<reference evidence="5 6" key="1">
    <citation type="submission" date="2018-12" db="EMBL/GenBank/DDBJ databases">
        <authorList>
            <person name="Sun L."/>
            <person name="Chen Z."/>
        </authorList>
    </citation>
    <scope>NUCLEOTIDE SEQUENCE [LARGE SCALE GENOMIC DNA]</scope>
    <source>
        <strain evidence="5 6">DSM 15890</strain>
    </source>
</reference>
<dbReference type="GO" id="GO:0016042">
    <property type="term" value="P:lipid catabolic process"/>
    <property type="evidence" value="ECO:0007669"/>
    <property type="project" value="UniProtKB-KW"/>
</dbReference>
<proteinExistence type="predicted"/>
<evidence type="ECO:0000256" key="3">
    <source>
        <dbReference type="ARBA" id="ARBA00023098"/>
    </source>
</evidence>
<dbReference type="InterPro" id="IPR029058">
    <property type="entry name" value="AB_hydrolase_fold"/>
</dbReference>
<dbReference type="GO" id="GO:0003847">
    <property type="term" value="F:1-alkyl-2-acetylglycerophosphocholine esterase activity"/>
    <property type="evidence" value="ECO:0007669"/>
    <property type="project" value="TreeGrafter"/>
</dbReference>
<keyword evidence="4" id="KW-0472">Membrane</keyword>
<evidence type="ECO:0000256" key="2">
    <source>
        <dbReference type="ARBA" id="ARBA00022963"/>
    </source>
</evidence>
<evidence type="ECO:0000313" key="6">
    <source>
        <dbReference type="Proteomes" id="UP000279446"/>
    </source>
</evidence>
<keyword evidence="3" id="KW-0443">Lipid metabolism</keyword>
<dbReference type="EMBL" id="RZNY01000010">
    <property type="protein sequence ID" value="RUT46080.1"/>
    <property type="molecule type" value="Genomic_DNA"/>
</dbReference>
<dbReference type="Gene3D" id="3.40.50.1820">
    <property type="entry name" value="alpha/beta hydrolase"/>
    <property type="match status" value="1"/>
</dbReference>
<name>A0A3S1BNX5_9BACL</name>
<gene>
    <name evidence="5" type="ORF">EJP82_13195</name>
</gene>
<dbReference type="Proteomes" id="UP000279446">
    <property type="component" value="Unassembled WGS sequence"/>
</dbReference>
<evidence type="ECO:0000313" key="5">
    <source>
        <dbReference type="EMBL" id="RUT46080.1"/>
    </source>
</evidence>
<evidence type="ECO:0000256" key="4">
    <source>
        <dbReference type="SAM" id="Phobius"/>
    </source>
</evidence>
<evidence type="ECO:0000256" key="1">
    <source>
        <dbReference type="ARBA" id="ARBA00022801"/>
    </source>
</evidence>
<feature type="transmembrane region" description="Helical" evidence="4">
    <location>
        <begin position="88"/>
        <end position="110"/>
    </location>
</feature>
<protein>
    <submittedName>
        <fullName evidence="5">Acetylhydrolase</fullName>
    </submittedName>
</protein>
<dbReference type="Pfam" id="PF03403">
    <property type="entry name" value="PAF-AH_p_II"/>
    <property type="match status" value="1"/>
</dbReference>
<dbReference type="RefSeq" id="WP_127192532.1">
    <property type="nucleotide sequence ID" value="NZ_RZNY01000010.1"/>
</dbReference>
<comment type="caution">
    <text evidence="5">The sequence shown here is derived from an EMBL/GenBank/DDBJ whole genome shotgun (WGS) entry which is preliminary data.</text>
</comment>